<dbReference type="InterPro" id="IPR010359">
    <property type="entry name" value="IrrE_HExxH"/>
</dbReference>
<comment type="caution">
    <text evidence="2">The sequence shown here is derived from an EMBL/GenBank/DDBJ whole genome shotgun (WGS) entry which is preliminary data.</text>
</comment>
<feature type="domain" description="IrrE N-terminal-like" evidence="1">
    <location>
        <begin position="20"/>
        <end position="79"/>
    </location>
</feature>
<organism evidence="2 3">
    <name type="scientific">Pseudoclavibacter albus</name>
    <dbReference type="NCBI Taxonomy" id="272241"/>
    <lineage>
        <taxon>Bacteria</taxon>
        <taxon>Bacillati</taxon>
        <taxon>Actinomycetota</taxon>
        <taxon>Actinomycetes</taxon>
        <taxon>Micrococcales</taxon>
        <taxon>Microbacteriaceae</taxon>
        <taxon>Pseudoclavibacter</taxon>
    </lineage>
</organism>
<dbReference type="RefSeq" id="WP_260104109.1">
    <property type="nucleotide sequence ID" value="NZ_JALXSQ010000013.1"/>
</dbReference>
<dbReference type="Gene3D" id="1.10.10.2910">
    <property type="match status" value="1"/>
</dbReference>
<protein>
    <submittedName>
        <fullName evidence="2">ImmA/IrrE family metallo-endopeptidase</fullName>
    </submittedName>
</protein>
<sequence length="116" mass="13686">MFDPHREAHRQHIHLSYIRGFPYRGLWFPDVRTIYLRHGMSWVEERCTLAHELGHAHYGHRDQSPKTERQADEWAATQLLGHVDYYPADITLADACHEHDVTPRILLAHLRTRKAS</sequence>
<reference evidence="2 3" key="1">
    <citation type="submission" date="2022-04" db="EMBL/GenBank/DDBJ databases">
        <title>Human microbiome associated bacterial genomes.</title>
        <authorList>
            <person name="Sandstrom S."/>
            <person name="Salamzade R."/>
            <person name="Kalan L.R."/>
        </authorList>
    </citation>
    <scope>NUCLEOTIDE SEQUENCE [LARGE SCALE GENOMIC DNA]</scope>
    <source>
        <strain evidence="3">p3-SID1799</strain>
    </source>
</reference>
<proteinExistence type="predicted"/>
<gene>
    <name evidence="2" type="ORF">M3D15_04780</name>
</gene>
<dbReference type="EMBL" id="JALXSQ010000013">
    <property type="protein sequence ID" value="MCT2042650.1"/>
    <property type="molecule type" value="Genomic_DNA"/>
</dbReference>
<accession>A0ABT2HWF2</accession>
<evidence type="ECO:0000313" key="2">
    <source>
        <dbReference type="EMBL" id="MCT2042650.1"/>
    </source>
</evidence>
<dbReference type="Proteomes" id="UP001525379">
    <property type="component" value="Unassembled WGS sequence"/>
</dbReference>
<dbReference type="Pfam" id="PF06114">
    <property type="entry name" value="Peptidase_M78"/>
    <property type="match status" value="1"/>
</dbReference>
<keyword evidence="3" id="KW-1185">Reference proteome</keyword>
<evidence type="ECO:0000259" key="1">
    <source>
        <dbReference type="Pfam" id="PF06114"/>
    </source>
</evidence>
<evidence type="ECO:0000313" key="3">
    <source>
        <dbReference type="Proteomes" id="UP001525379"/>
    </source>
</evidence>
<name>A0ABT2HWF2_9MICO</name>